<dbReference type="OrthoDB" id="10262475at2759"/>
<keyword evidence="5" id="KW-1185">Reference proteome</keyword>
<dbReference type="SUPFAM" id="SSF50978">
    <property type="entry name" value="WD40 repeat-like"/>
    <property type="match status" value="1"/>
</dbReference>
<dbReference type="InterPro" id="IPR036322">
    <property type="entry name" value="WD40_repeat_dom_sf"/>
</dbReference>
<evidence type="ECO:0000256" key="3">
    <source>
        <dbReference type="PROSITE-ProRule" id="PRU00221"/>
    </source>
</evidence>
<evidence type="ECO:0000256" key="2">
    <source>
        <dbReference type="ARBA" id="ARBA00022737"/>
    </source>
</evidence>
<keyword evidence="1 3" id="KW-0853">WD repeat</keyword>
<dbReference type="InterPro" id="IPR001680">
    <property type="entry name" value="WD40_rpt"/>
</dbReference>
<evidence type="ECO:0000313" key="4">
    <source>
        <dbReference type="EMBL" id="EWM25818.1"/>
    </source>
</evidence>
<dbReference type="Gene3D" id="2.130.10.10">
    <property type="entry name" value="YVTN repeat-like/Quinoprotein amine dehydrogenase"/>
    <property type="match status" value="1"/>
</dbReference>
<evidence type="ECO:0000313" key="5">
    <source>
        <dbReference type="Proteomes" id="UP000019335"/>
    </source>
</evidence>
<name>W7TQK9_9STRA</name>
<dbReference type="Pfam" id="PF00400">
    <property type="entry name" value="WD40"/>
    <property type="match status" value="3"/>
</dbReference>
<dbReference type="Proteomes" id="UP000019335">
    <property type="component" value="Chromosome 10"/>
</dbReference>
<sequence length="327" mass="35860">MEPGSERLLDNPPQDGISSLAFSPSSSNLLLVSSWDKTARLYDTSSNVAKGIWQNHAAVLDCTVQDDHTGFSGGLDRAVRKIYLNQPEDPGLNIGSHAGEVSCMEFSRELGALVTGGWDGNVHIWDPRSQGRAQSLPPSEKVFTLAVSGQRLVVGTSDRSVLIYDVRKLSAPDDRRESSLKHQTRCIRIAPDHSGYVLASVEGRVAVEYFDLSTEVQAQRYAFKCHRRDDLVYPVNAVAFHPTHGTFATGGCDAMVYTWDGQNKKRLAHLGPYKTSIAALSYNFDGSLMAIAASYTYEEGEKEHPPDAVYLRCPLEGEVKRKVKAGA</sequence>
<evidence type="ECO:0000256" key="1">
    <source>
        <dbReference type="ARBA" id="ARBA00022574"/>
    </source>
</evidence>
<dbReference type="PANTHER" id="PTHR10971">
    <property type="entry name" value="MRNA EXPORT FACTOR AND BUB3"/>
    <property type="match status" value="1"/>
</dbReference>
<accession>W7TQK9</accession>
<organism evidence="4 5">
    <name type="scientific">Nannochloropsis gaditana</name>
    <dbReference type="NCBI Taxonomy" id="72520"/>
    <lineage>
        <taxon>Eukaryota</taxon>
        <taxon>Sar</taxon>
        <taxon>Stramenopiles</taxon>
        <taxon>Ochrophyta</taxon>
        <taxon>Eustigmatophyceae</taxon>
        <taxon>Eustigmatales</taxon>
        <taxon>Monodopsidaceae</taxon>
        <taxon>Nannochloropsis</taxon>
    </lineage>
</organism>
<feature type="repeat" description="WD" evidence="3">
    <location>
        <begin position="94"/>
        <end position="135"/>
    </location>
</feature>
<comment type="caution">
    <text evidence="4">The sequence shown here is derived from an EMBL/GenBank/DDBJ whole genome shotgun (WGS) entry which is preliminary data.</text>
</comment>
<dbReference type="PROSITE" id="PS50294">
    <property type="entry name" value="WD_REPEATS_REGION"/>
    <property type="match status" value="1"/>
</dbReference>
<keyword evidence="2" id="KW-0677">Repeat</keyword>
<dbReference type="EMBL" id="AZIL01000830">
    <property type="protein sequence ID" value="EWM25818.1"/>
    <property type="molecule type" value="Genomic_DNA"/>
</dbReference>
<dbReference type="PROSITE" id="PS50082">
    <property type="entry name" value="WD_REPEATS_2"/>
    <property type="match status" value="2"/>
</dbReference>
<dbReference type="InterPro" id="IPR015943">
    <property type="entry name" value="WD40/YVTN_repeat-like_dom_sf"/>
</dbReference>
<gene>
    <name evidence="4" type="ORF">Naga_100021g16</name>
</gene>
<dbReference type="SMART" id="SM00320">
    <property type="entry name" value="WD40"/>
    <property type="match status" value="4"/>
</dbReference>
<feature type="repeat" description="WD" evidence="3">
    <location>
        <begin position="235"/>
        <end position="269"/>
    </location>
</feature>
<proteinExistence type="predicted"/>
<dbReference type="AlphaFoldDB" id="W7TQK9"/>
<reference evidence="4 5" key="1">
    <citation type="journal article" date="2014" name="Mol. Plant">
        <title>Chromosome Scale Genome Assembly and Transcriptome Profiling of Nannochloropsis gaditana in Nitrogen Depletion.</title>
        <authorList>
            <person name="Corteggiani Carpinelli E."/>
            <person name="Telatin A."/>
            <person name="Vitulo N."/>
            <person name="Forcato C."/>
            <person name="D'Angelo M."/>
            <person name="Schiavon R."/>
            <person name="Vezzi A."/>
            <person name="Giacometti G.M."/>
            <person name="Morosinotto T."/>
            <person name="Valle G."/>
        </authorList>
    </citation>
    <scope>NUCLEOTIDE SEQUENCE [LARGE SCALE GENOMIC DNA]</scope>
    <source>
        <strain evidence="4 5">B-31</strain>
    </source>
</reference>
<protein>
    <submittedName>
        <fullName evidence="4">Mitotic checkpoint protein bub3</fullName>
    </submittedName>
</protein>